<evidence type="ECO:0000313" key="2">
    <source>
        <dbReference type="Proteomes" id="UP000215896"/>
    </source>
</evidence>
<dbReference type="AlphaFoldDB" id="A0A255FW70"/>
<gene>
    <name evidence="1" type="ORF">CGZ94_21000</name>
</gene>
<comment type="caution">
    <text evidence="1">The sequence shown here is derived from an EMBL/GenBank/DDBJ whole genome shotgun (WGS) entry which is preliminary data.</text>
</comment>
<dbReference type="OrthoDB" id="880456at2"/>
<evidence type="ECO:0000313" key="1">
    <source>
        <dbReference type="EMBL" id="OYO07938.1"/>
    </source>
</evidence>
<sequence length="131" mass="14164">MVFPARHLSISISRPPAEVIAFAGDPQNLPQWAAGLSAGIRQVGDTWVTDSPMGTVEVAFTGPIEAGILDHDVRLPEGTVVHNPLRVLANDDGSEVVFTLYRLPGVPDGDFERDAELVRADLQRLRVILEG</sequence>
<accession>A0A4R6LVG6</accession>
<keyword evidence="2" id="KW-1185">Reference proteome</keyword>
<proteinExistence type="predicted"/>
<protein>
    <submittedName>
        <fullName evidence="1">Polyketide cyclase</fullName>
    </submittedName>
</protein>
<dbReference type="Gene3D" id="3.30.530.20">
    <property type="match status" value="1"/>
</dbReference>
<dbReference type="SUPFAM" id="SSF55961">
    <property type="entry name" value="Bet v1-like"/>
    <property type="match status" value="1"/>
</dbReference>
<name>A0A255FW70_9ACTN</name>
<reference evidence="1 2" key="1">
    <citation type="submission" date="2017-07" db="EMBL/GenBank/DDBJ databases">
        <title>Draft whole genome sequences of clinical Proprionibacteriaceae strains.</title>
        <authorList>
            <person name="Bernier A.-M."/>
            <person name="Bernard K."/>
            <person name="Domingo M.-C."/>
        </authorList>
    </citation>
    <scope>NUCLEOTIDE SEQUENCE [LARGE SCALE GENOMIC DNA]</scope>
    <source>
        <strain evidence="1 2">NML 030167</strain>
    </source>
</reference>
<dbReference type="Proteomes" id="UP000215896">
    <property type="component" value="Unassembled WGS sequence"/>
</dbReference>
<organism evidence="1 2">
    <name type="scientific">Enemella evansiae</name>
    <dbReference type="NCBI Taxonomy" id="2016499"/>
    <lineage>
        <taxon>Bacteria</taxon>
        <taxon>Bacillati</taxon>
        <taxon>Actinomycetota</taxon>
        <taxon>Actinomycetes</taxon>
        <taxon>Propionibacteriales</taxon>
        <taxon>Propionibacteriaceae</taxon>
        <taxon>Enemella</taxon>
    </lineage>
</organism>
<dbReference type="RefSeq" id="WP_094407297.1">
    <property type="nucleotide sequence ID" value="NZ_NMVO01000019.1"/>
</dbReference>
<dbReference type="EMBL" id="NMVO01000019">
    <property type="protein sequence ID" value="OYO07938.1"/>
    <property type="molecule type" value="Genomic_DNA"/>
</dbReference>
<dbReference type="InterPro" id="IPR023393">
    <property type="entry name" value="START-like_dom_sf"/>
</dbReference>
<accession>A0A255FW70</accession>